<keyword evidence="2" id="KW-0223">Dioxygenase</keyword>
<evidence type="ECO:0000313" key="3">
    <source>
        <dbReference type="Proteomes" id="UP000325315"/>
    </source>
</evidence>
<proteinExistence type="predicted"/>
<protein>
    <submittedName>
        <fullName evidence="2">Leucoanthocyanidin dioxygenase-like</fullName>
    </submittedName>
</protein>
<dbReference type="OrthoDB" id="288590at2759"/>
<dbReference type="EMBL" id="SMMG02000009">
    <property type="protein sequence ID" value="KAA3460188.1"/>
    <property type="molecule type" value="Genomic_DNA"/>
</dbReference>
<dbReference type="GO" id="GO:0051213">
    <property type="term" value="F:dioxygenase activity"/>
    <property type="evidence" value="ECO:0007669"/>
    <property type="project" value="UniProtKB-KW"/>
</dbReference>
<evidence type="ECO:0000313" key="2">
    <source>
        <dbReference type="EMBL" id="KAA3460188.1"/>
    </source>
</evidence>
<name>A0A5B6USI5_9ROSI</name>
<sequence length="93" mass="9896">MDTTTNTKFTPYGRQAPFEIKEIQSLTSKEPKPNLETKREFPILSPQPSPNVLATGGNSSENIDKEAYGQVSYVSGKGLPGVGDSDAPAAALL</sequence>
<keyword evidence="3" id="KW-1185">Reference proteome</keyword>
<reference evidence="3" key="1">
    <citation type="journal article" date="2019" name="Plant Biotechnol. J.">
        <title>Genome sequencing of the Australian wild diploid species Gossypium australe highlights disease resistance and delayed gland morphogenesis.</title>
        <authorList>
            <person name="Cai Y."/>
            <person name="Cai X."/>
            <person name="Wang Q."/>
            <person name="Wang P."/>
            <person name="Zhang Y."/>
            <person name="Cai C."/>
            <person name="Xu Y."/>
            <person name="Wang K."/>
            <person name="Zhou Z."/>
            <person name="Wang C."/>
            <person name="Geng S."/>
            <person name="Li B."/>
            <person name="Dong Q."/>
            <person name="Hou Y."/>
            <person name="Wang H."/>
            <person name="Ai P."/>
            <person name="Liu Z."/>
            <person name="Yi F."/>
            <person name="Sun M."/>
            <person name="An G."/>
            <person name="Cheng J."/>
            <person name="Zhang Y."/>
            <person name="Shi Q."/>
            <person name="Xie Y."/>
            <person name="Shi X."/>
            <person name="Chang Y."/>
            <person name="Huang F."/>
            <person name="Chen Y."/>
            <person name="Hong S."/>
            <person name="Mi L."/>
            <person name="Sun Q."/>
            <person name="Zhang L."/>
            <person name="Zhou B."/>
            <person name="Peng R."/>
            <person name="Zhang X."/>
            <person name="Liu F."/>
        </authorList>
    </citation>
    <scope>NUCLEOTIDE SEQUENCE [LARGE SCALE GENOMIC DNA]</scope>
    <source>
        <strain evidence="3">cv. PA1801</strain>
    </source>
</reference>
<comment type="caution">
    <text evidence="2">The sequence shown here is derived from an EMBL/GenBank/DDBJ whole genome shotgun (WGS) entry which is preliminary data.</text>
</comment>
<evidence type="ECO:0000256" key="1">
    <source>
        <dbReference type="SAM" id="MobiDB-lite"/>
    </source>
</evidence>
<keyword evidence="2" id="KW-0560">Oxidoreductase</keyword>
<dbReference type="Proteomes" id="UP000325315">
    <property type="component" value="Unassembled WGS sequence"/>
</dbReference>
<dbReference type="AlphaFoldDB" id="A0A5B6USI5"/>
<gene>
    <name evidence="2" type="ORF">EPI10_026880</name>
</gene>
<feature type="region of interest" description="Disordered" evidence="1">
    <location>
        <begin position="40"/>
        <end position="63"/>
    </location>
</feature>
<accession>A0A5B6USI5</accession>
<feature type="compositionally biased region" description="Polar residues" evidence="1">
    <location>
        <begin position="50"/>
        <end position="61"/>
    </location>
</feature>
<organism evidence="2 3">
    <name type="scientific">Gossypium australe</name>
    <dbReference type="NCBI Taxonomy" id="47621"/>
    <lineage>
        <taxon>Eukaryota</taxon>
        <taxon>Viridiplantae</taxon>
        <taxon>Streptophyta</taxon>
        <taxon>Embryophyta</taxon>
        <taxon>Tracheophyta</taxon>
        <taxon>Spermatophyta</taxon>
        <taxon>Magnoliopsida</taxon>
        <taxon>eudicotyledons</taxon>
        <taxon>Gunneridae</taxon>
        <taxon>Pentapetalae</taxon>
        <taxon>rosids</taxon>
        <taxon>malvids</taxon>
        <taxon>Malvales</taxon>
        <taxon>Malvaceae</taxon>
        <taxon>Malvoideae</taxon>
        <taxon>Gossypium</taxon>
    </lineage>
</organism>